<organism evidence="1 2">
    <name type="scientific">Sistotremastrum niveocremeum HHB9708</name>
    <dbReference type="NCBI Taxonomy" id="1314777"/>
    <lineage>
        <taxon>Eukaryota</taxon>
        <taxon>Fungi</taxon>
        <taxon>Dikarya</taxon>
        <taxon>Basidiomycota</taxon>
        <taxon>Agaricomycotina</taxon>
        <taxon>Agaricomycetes</taxon>
        <taxon>Sistotremastrales</taxon>
        <taxon>Sistotremastraceae</taxon>
        <taxon>Sertulicium</taxon>
        <taxon>Sertulicium niveocremeum</taxon>
    </lineage>
</organism>
<gene>
    <name evidence="1" type="ORF">SISNIDRAFT_301596</name>
</gene>
<dbReference type="Proteomes" id="UP000076722">
    <property type="component" value="Unassembled WGS sequence"/>
</dbReference>
<accession>A0A164N832</accession>
<reference evidence="1 2" key="1">
    <citation type="journal article" date="2016" name="Mol. Biol. Evol.">
        <title>Comparative Genomics of Early-Diverging Mushroom-Forming Fungi Provides Insights into the Origins of Lignocellulose Decay Capabilities.</title>
        <authorList>
            <person name="Nagy L.G."/>
            <person name="Riley R."/>
            <person name="Tritt A."/>
            <person name="Adam C."/>
            <person name="Daum C."/>
            <person name="Floudas D."/>
            <person name="Sun H."/>
            <person name="Yadav J.S."/>
            <person name="Pangilinan J."/>
            <person name="Larsson K.H."/>
            <person name="Matsuura K."/>
            <person name="Barry K."/>
            <person name="Labutti K."/>
            <person name="Kuo R."/>
            <person name="Ohm R.A."/>
            <person name="Bhattacharya S.S."/>
            <person name="Shirouzu T."/>
            <person name="Yoshinaga Y."/>
            <person name="Martin F.M."/>
            <person name="Grigoriev I.V."/>
            <person name="Hibbett D.S."/>
        </authorList>
    </citation>
    <scope>NUCLEOTIDE SEQUENCE [LARGE SCALE GENOMIC DNA]</scope>
    <source>
        <strain evidence="1 2">HHB9708</strain>
    </source>
</reference>
<proteinExistence type="predicted"/>
<sequence>MLRHVARIPAISRIPTEILIMIFVIYLEACKKAKKWDLIYVCRAWKTAVLCMPHLWTRINFRAPDWIREHYIQRSGSRPLDVFIPTVQPPQGLTSLIISDTVARARKLTVLSTHKKKFWKCSTLISWERISLCLVSKSLSLEPLSFLPSTPNRQYWANQFLHSFALSQT</sequence>
<protein>
    <submittedName>
        <fullName evidence="1">Uncharacterized protein</fullName>
    </submittedName>
</protein>
<evidence type="ECO:0000313" key="1">
    <source>
        <dbReference type="EMBL" id="KZS87441.1"/>
    </source>
</evidence>
<dbReference type="EMBL" id="KV419449">
    <property type="protein sequence ID" value="KZS87441.1"/>
    <property type="molecule type" value="Genomic_DNA"/>
</dbReference>
<dbReference type="AlphaFoldDB" id="A0A164N832"/>
<keyword evidence="2" id="KW-1185">Reference proteome</keyword>
<evidence type="ECO:0000313" key="2">
    <source>
        <dbReference type="Proteomes" id="UP000076722"/>
    </source>
</evidence>
<dbReference type="OrthoDB" id="2884925at2759"/>
<name>A0A164N832_9AGAM</name>